<protein>
    <submittedName>
        <fullName evidence="1">Uncharacterized protein</fullName>
    </submittedName>
</protein>
<dbReference type="EMBL" id="JBIASD010000081">
    <property type="protein sequence ID" value="MFF3672257.1"/>
    <property type="molecule type" value="Genomic_DNA"/>
</dbReference>
<proteinExistence type="predicted"/>
<keyword evidence="2" id="KW-1185">Reference proteome</keyword>
<reference evidence="1 2" key="1">
    <citation type="submission" date="2024-10" db="EMBL/GenBank/DDBJ databases">
        <title>The Natural Products Discovery Center: Release of the First 8490 Sequenced Strains for Exploring Actinobacteria Biosynthetic Diversity.</title>
        <authorList>
            <person name="Kalkreuter E."/>
            <person name="Kautsar S.A."/>
            <person name="Yang D."/>
            <person name="Bader C.D."/>
            <person name="Teijaro C.N."/>
            <person name="Fluegel L."/>
            <person name="Davis C.M."/>
            <person name="Simpson J.R."/>
            <person name="Lauterbach L."/>
            <person name="Steele A.D."/>
            <person name="Gui C."/>
            <person name="Meng S."/>
            <person name="Li G."/>
            <person name="Viehrig K."/>
            <person name="Ye F."/>
            <person name="Su P."/>
            <person name="Kiefer A.F."/>
            <person name="Nichols A."/>
            <person name="Cepeda A.J."/>
            <person name="Yan W."/>
            <person name="Fan B."/>
            <person name="Jiang Y."/>
            <person name="Adhikari A."/>
            <person name="Zheng C.-J."/>
            <person name="Schuster L."/>
            <person name="Cowan T.M."/>
            <person name="Smanski M.J."/>
            <person name="Chevrette M.G."/>
            <person name="De Carvalho L.P.S."/>
            <person name="Shen B."/>
        </authorList>
    </citation>
    <scope>NUCLEOTIDE SEQUENCE [LARGE SCALE GENOMIC DNA]</scope>
    <source>
        <strain evidence="1 2">NPDC002173</strain>
    </source>
</reference>
<feature type="non-terminal residue" evidence="1">
    <location>
        <position position="61"/>
    </location>
</feature>
<dbReference type="RefSeq" id="WP_387418419.1">
    <property type="nucleotide sequence ID" value="NZ_JBIASD010000081.1"/>
</dbReference>
<comment type="caution">
    <text evidence="1">The sequence shown here is derived from an EMBL/GenBank/DDBJ whole genome shotgun (WGS) entry which is preliminary data.</text>
</comment>
<gene>
    <name evidence="1" type="ORF">ACFYXI_42930</name>
</gene>
<dbReference type="Proteomes" id="UP001602013">
    <property type="component" value="Unassembled WGS sequence"/>
</dbReference>
<name>A0ABW6T794_9ACTN</name>
<sequence length="61" mass="6217">MAIAIYLPLTGPLPGARFAACGFGPPRAETGKTSQDTSVSSGTYLGMIGPGCHLVIERPAL</sequence>
<accession>A0ABW6T794</accession>
<organism evidence="1 2">
    <name type="scientific">Microtetraspora malaysiensis</name>
    <dbReference type="NCBI Taxonomy" id="161358"/>
    <lineage>
        <taxon>Bacteria</taxon>
        <taxon>Bacillati</taxon>
        <taxon>Actinomycetota</taxon>
        <taxon>Actinomycetes</taxon>
        <taxon>Streptosporangiales</taxon>
        <taxon>Streptosporangiaceae</taxon>
        <taxon>Microtetraspora</taxon>
    </lineage>
</organism>
<evidence type="ECO:0000313" key="1">
    <source>
        <dbReference type="EMBL" id="MFF3672257.1"/>
    </source>
</evidence>
<evidence type="ECO:0000313" key="2">
    <source>
        <dbReference type="Proteomes" id="UP001602013"/>
    </source>
</evidence>